<reference evidence="2 3" key="1">
    <citation type="submission" date="2017-07" db="EMBL/GenBank/DDBJ databases">
        <title>An improved, manually edited Actinidia chinensis var. chinensis (kiwifruit) genome highlights the challenges associated with draft genomes and gene prediction in plants.</title>
        <authorList>
            <person name="Pilkington S."/>
            <person name="Crowhurst R."/>
            <person name="Hilario E."/>
            <person name="Nardozza S."/>
            <person name="Fraser L."/>
            <person name="Peng Y."/>
            <person name="Gunaseelan K."/>
            <person name="Simpson R."/>
            <person name="Tahir J."/>
            <person name="Deroles S."/>
            <person name="Templeton K."/>
            <person name="Luo Z."/>
            <person name="Davy M."/>
            <person name="Cheng C."/>
            <person name="Mcneilage M."/>
            <person name="Scaglione D."/>
            <person name="Liu Y."/>
            <person name="Zhang Q."/>
            <person name="Datson P."/>
            <person name="De Silva N."/>
            <person name="Gardiner S."/>
            <person name="Bassett H."/>
            <person name="Chagne D."/>
            <person name="Mccallum J."/>
            <person name="Dzierzon H."/>
            <person name="Deng C."/>
            <person name="Wang Y.-Y."/>
            <person name="Barron N."/>
            <person name="Manako K."/>
            <person name="Bowen J."/>
            <person name="Foster T."/>
            <person name="Erridge Z."/>
            <person name="Tiffin H."/>
            <person name="Waite C."/>
            <person name="Davies K."/>
            <person name="Grierson E."/>
            <person name="Laing W."/>
            <person name="Kirk R."/>
            <person name="Chen X."/>
            <person name="Wood M."/>
            <person name="Montefiori M."/>
            <person name="Brummell D."/>
            <person name="Schwinn K."/>
            <person name="Catanach A."/>
            <person name="Fullerton C."/>
            <person name="Li D."/>
            <person name="Meiyalaghan S."/>
            <person name="Nieuwenhuizen N."/>
            <person name="Read N."/>
            <person name="Prakash R."/>
            <person name="Hunter D."/>
            <person name="Zhang H."/>
            <person name="Mckenzie M."/>
            <person name="Knabel M."/>
            <person name="Harris A."/>
            <person name="Allan A."/>
            <person name="Chen A."/>
            <person name="Janssen B."/>
            <person name="Plunkett B."/>
            <person name="Dwamena C."/>
            <person name="Voogd C."/>
            <person name="Leif D."/>
            <person name="Lafferty D."/>
            <person name="Souleyre E."/>
            <person name="Varkonyi-Gasic E."/>
            <person name="Gambi F."/>
            <person name="Hanley J."/>
            <person name="Yao J.-L."/>
            <person name="Cheung J."/>
            <person name="David K."/>
            <person name="Warren B."/>
            <person name="Marsh K."/>
            <person name="Snowden K."/>
            <person name="Lin-Wang K."/>
            <person name="Brian L."/>
            <person name="Martinez-Sanchez M."/>
            <person name="Wang M."/>
            <person name="Ileperuma N."/>
            <person name="Macnee N."/>
            <person name="Campin R."/>
            <person name="Mcatee P."/>
            <person name="Drummond R."/>
            <person name="Espley R."/>
            <person name="Ireland H."/>
            <person name="Wu R."/>
            <person name="Atkinson R."/>
            <person name="Karunairetnam S."/>
            <person name="Bulley S."/>
            <person name="Chunkath S."/>
            <person name="Hanley Z."/>
            <person name="Storey R."/>
            <person name="Thrimawithana A."/>
            <person name="Thomson S."/>
            <person name="David C."/>
            <person name="Testolin R."/>
        </authorList>
    </citation>
    <scope>NUCLEOTIDE SEQUENCE [LARGE SCALE GENOMIC DNA]</scope>
    <source>
        <strain evidence="3">cv. Red5</strain>
        <tissue evidence="2">Young leaf</tissue>
    </source>
</reference>
<feature type="compositionally biased region" description="Basic and acidic residues" evidence="1">
    <location>
        <begin position="29"/>
        <end position="42"/>
    </location>
</feature>
<dbReference type="OrthoDB" id="1906282at2759"/>
<reference evidence="3" key="2">
    <citation type="journal article" date="2018" name="BMC Genomics">
        <title>A manually annotated Actinidia chinensis var. chinensis (kiwifruit) genome highlights the challenges associated with draft genomes and gene prediction in plants.</title>
        <authorList>
            <person name="Pilkington S.M."/>
            <person name="Crowhurst R."/>
            <person name="Hilario E."/>
            <person name="Nardozza S."/>
            <person name="Fraser L."/>
            <person name="Peng Y."/>
            <person name="Gunaseelan K."/>
            <person name="Simpson R."/>
            <person name="Tahir J."/>
            <person name="Deroles S.C."/>
            <person name="Templeton K."/>
            <person name="Luo Z."/>
            <person name="Davy M."/>
            <person name="Cheng C."/>
            <person name="McNeilage M."/>
            <person name="Scaglione D."/>
            <person name="Liu Y."/>
            <person name="Zhang Q."/>
            <person name="Datson P."/>
            <person name="De Silva N."/>
            <person name="Gardiner S.E."/>
            <person name="Bassett H."/>
            <person name="Chagne D."/>
            <person name="McCallum J."/>
            <person name="Dzierzon H."/>
            <person name="Deng C."/>
            <person name="Wang Y.Y."/>
            <person name="Barron L."/>
            <person name="Manako K."/>
            <person name="Bowen J."/>
            <person name="Foster T.M."/>
            <person name="Erridge Z.A."/>
            <person name="Tiffin H."/>
            <person name="Waite C.N."/>
            <person name="Davies K.M."/>
            <person name="Grierson E.P."/>
            <person name="Laing W.A."/>
            <person name="Kirk R."/>
            <person name="Chen X."/>
            <person name="Wood M."/>
            <person name="Montefiori M."/>
            <person name="Brummell D.A."/>
            <person name="Schwinn K.E."/>
            <person name="Catanach A."/>
            <person name="Fullerton C."/>
            <person name="Li D."/>
            <person name="Meiyalaghan S."/>
            <person name="Nieuwenhuizen N."/>
            <person name="Read N."/>
            <person name="Prakash R."/>
            <person name="Hunter D."/>
            <person name="Zhang H."/>
            <person name="McKenzie M."/>
            <person name="Knabel M."/>
            <person name="Harris A."/>
            <person name="Allan A.C."/>
            <person name="Gleave A."/>
            <person name="Chen A."/>
            <person name="Janssen B.J."/>
            <person name="Plunkett B."/>
            <person name="Ampomah-Dwamena C."/>
            <person name="Voogd C."/>
            <person name="Leif D."/>
            <person name="Lafferty D."/>
            <person name="Souleyre E.J.F."/>
            <person name="Varkonyi-Gasic E."/>
            <person name="Gambi F."/>
            <person name="Hanley J."/>
            <person name="Yao J.L."/>
            <person name="Cheung J."/>
            <person name="David K.M."/>
            <person name="Warren B."/>
            <person name="Marsh K."/>
            <person name="Snowden K.C."/>
            <person name="Lin-Wang K."/>
            <person name="Brian L."/>
            <person name="Martinez-Sanchez M."/>
            <person name="Wang M."/>
            <person name="Ileperuma N."/>
            <person name="Macnee N."/>
            <person name="Campin R."/>
            <person name="McAtee P."/>
            <person name="Drummond R.S.M."/>
            <person name="Espley R.V."/>
            <person name="Ireland H.S."/>
            <person name="Wu R."/>
            <person name="Atkinson R.G."/>
            <person name="Karunairetnam S."/>
            <person name="Bulley S."/>
            <person name="Chunkath S."/>
            <person name="Hanley Z."/>
            <person name="Storey R."/>
            <person name="Thrimawithana A.H."/>
            <person name="Thomson S."/>
            <person name="David C."/>
            <person name="Testolin R."/>
            <person name="Huang H."/>
            <person name="Hellens R.P."/>
            <person name="Schaffer R.J."/>
        </authorList>
    </citation>
    <scope>NUCLEOTIDE SEQUENCE [LARGE SCALE GENOMIC DNA]</scope>
    <source>
        <strain evidence="3">cv. Red5</strain>
    </source>
</reference>
<feature type="region of interest" description="Disordered" evidence="1">
    <location>
        <begin position="382"/>
        <end position="415"/>
    </location>
</feature>
<keyword evidence="3" id="KW-1185">Reference proteome</keyword>
<dbReference type="PANTHER" id="PTHR13445">
    <property type="entry name" value="TUMOR SUPPRESSING SUBTRANSFERABLE CANDIDATE 4 TSSC4"/>
    <property type="match status" value="1"/>
</dbReference>
<protein>
    <submittedName>
        <fullName evidence="2">Uncharacterized protein</fullName>
    </submittedName>
</protein>
<feature type="region of interest" description="Disordered" evidence="1">
    <location>
        <begin position="328"/>
        <end position="360"/>
    </location>
</feature>
<feature type="compositionally biased region" description="Basic and acidic residues" evidence="1">
    <location>
        <begin position="1"/>
        <end position="10"/>
    </location>
</feature>
<dbReference type="InParanoid" id="A0A2R6QRI4"/>
<feature type="compositionally biased region" description="Basic and acidic residues" evidence="1">
    <location>
        <begin position="406"/>
        <end position="415"/>
    </location>
</feature>
<feature type="compositionally biased region" description="Basic and acidic residues" evidence="1">
    <location>
        <begin position="113"/>
        <end position="123"/>
    </location>
</feature>
<dbReference type="Proteomes" id="UP000241394">
    <property type="component" value="Chromosome LG13"/>
</dbReference>
<name>A0A2R6QRI4_ACTCC</name>
<dbReference type="Gramene" id="PSS13722">
    <property type="protein sequence ID" value="PSS13722"/>
    <property type="gene ID" value="CEY00_Acc14331"/>
</dbReference>
<dbReference type="FunCoup" id="A0A2R6QRI4">
    <property type="interactions" value="1602"/>
</dbReference>
<evidence type="ECO:0000313" key="2">
    <source>
        <dbReference type="EMBL" id="PSS13722.1"/>
    </source>
</evidence>
<dbReference type="PANTHER" id="PTHR13445:SF5">
    <property type="entry name" value="PROTEIN TSSC4"/>
    <property type="match status" value="1"/>
</dbReference>
<dbReference type="EMBL" id="NKQK01000013">
    <property type="protein sequence ID" value="PSS13722.1"/>
    <property type="molecule type" value="Genomic_DNA"/>
</dbReference>
<feature type="region of interest" description="Disordered" evidence="1">
    <location>
        <begin position="1"/>
        <end position="123"/>
    </location>
</feature>
<feature type="compositionally biased region" description="Acidic residues" evidence="1">
    <location>
        <begin position="103"/>
        <end position="112"/>
    </location>
</feature>
<dbReference type="STRING" id="1590841.A0A2R6QRI4"/>
<evidence type="ECO:0000256" key="1">
    <source>
        <dbReference type="SAM" id="MobiDB-lite"/>
    </source>
</evidence>
<sequence length="415" mass="46175">MDNSFRDRVQKAFGSLSASQSPWSLADGEVEKREWNRSRARDDDGEGEPPYSSSFNGGLEDEIEDLGEENDDDDDEENGGKYGDGDDRDEWEIRSSIGIDCTLDNEEEEDEYDRLAEGRENAGDRVYMSDVTNHGPYLNSYNVFPSSVHDTPRDARANHNAAIRLNEDEVEPDKIGPNHISDTSTSRVEEPRIKASEDGGKLKSILKRKLEAVTSKEQKRVRFDPGCKYDCDEASEGAKDLLTGCPSVETTVSDDNASLPRNALVVPDYILNPSKYTRYSFDSASEVDDKSNSQVYMDFLKMIKKSKSEESTSLSGVEASDLPKSITFVPRKKATTATPIDIGSELKQKQEQEPGSKHSLIQTGFPLSIAAGETQISEVNVTEDEMETNAADMSTSFQKSRRQYRSRSESDESVS</sequence>
<proteinExistence type="predicted"/>
<evidence type="ECO:0000313" key="3">
    <source>
        <dbReference type="Proteomes" id="UP000241394"/>
    </source>
</evidence>
<feature type="compositionally biased region" description="Basic and acidic residues" evidence="1">
    <location>
        <begin position="344"/>
        <end position="356"/>
    </location>
</feature>
<dbReference type="OMA" id="RDEIPCA"/>
<organism evidence="2 3">
    <name type="scientific">Actinidia chinensis var. chinensis</name>
    <name type="common">Chinese soft-hair kiwi</name>
    <dbReference type="NCBI Taxonomy" id="1590841"/>
    <lineage>
        <taxon>Eukaryota</taxon>
        <taxon>Viridiplantae</taxon>
        <taxon>Streptophyta</taxon>
        <taxon>Embryophyta</taxon>
        <taxon>Tracheophyta</taxon>
        <taxon>Spermatophyta</taxon>
        <taxon>Magnoliopsida</taxon>
        <taxon>eudicotyledons</taxon>
        <taxon>Gunneridae</taxon>
        <taxon>Pentapetalae</taxon>
        <taxon>asterids</taxon>
        <taxon>Ericales</taxon>
        <taxon>Actinidiaceae</taxon>
        <taxon>Actinidia</taxon>
    </lineage>
</organism>
<dbReference type="Pfam" id="PF15264">
    <property type="entry name" value="TSSC4"/>
    <property type="match status" value="1"/>
</dbReference>
<accession>A0A2R6QRI4</accession>
<dbReference type="InterPro" id="IPR029338">
    <property type="entry name" value="TSSC4"/>
</dbReference>
<gene>
    <name evidence="2" type="ORF">CEY00_Acc14331</name>
</gene>
<feature type="compositionally biased region" description="Acidic residues" evidence="1">
    <location>
        <begin position="59"/>
        <end position="77"/>
    </location>
</feature>
<dbReference type="AlphaFoldDB" id="A0A2R6QRI4"/>
<comment type="caution">
    <text evidence="2">The sequence shown here is derived from an EMBL/GenBank/DDBJ whole genome shotgun (WGS) entry which is preliminary data.</text>
</comment>
<feature type="region of interest" description="Disordered" evidence="1">
    <location>
        <begin position="163"/>
        <end position="193"/>
    </location>
</feature>